<dbReference type="InterPro" id="IPR023214">
    <property type="entry name" value="HAD_sf"/>
</dbReference>
<dbReference type="HOGENOM" id="CLU_045011_8_2_2"/>
<dbReference type="Gene3D" id="3.40.50.1000">
    <property type="entry name" value="HAD superfamily/HAD-like"/>
    <property type="match status" value="1"/>
</dbReference>
<name>L0ID76_HALRX</name>
<dbReference type="SFLD" id="SFLDG01129">
    <property type="entry name" value="C1.5:_HAD__Beta-PGM__Phosphata"/>
    <property type="match status" value="1"/>
</dbReference>
<evidence type="ECO:0000256" key="1">
    <source>
        <dbReference type="ARBA" id="ARBA00007958"/>
    </source>
</evidence>
<dbReference type="Gene3D" id="1.10.150.520">
    <property type="match status" value="1"/>
</dbReference>
<dbReference type="RefSeq" id="WP_015301332.1">
    <property type="nucleotide sequence ID" value="NC_019964.1"/>
</dbReference>
<dbReference type="InterPro" id="IPR006439">
    <property type="entry name" value="HAD-SF_hydro_IA"/>
</dbReference>
<sequence>MLALVFDLDGTLVQFDRPYDDLLHAAFESVTEDVPEAWMETYNETFFDHFRACTPAPVARTAAELEGCPDPTAVADALLAQEVDATQAIDAHRAELERLADTHQIGVLTNGLPAWQRQKLEATGLEPSVDAFVASYEAGAHKPDVAPYRLLEERLDASRYAMIGDAATDIEGAKTAGWGTYRYDGGDFAELPDAIEWDR</sequence>
<keyword evidence="3" id="KW-1185">Reference proteome</keyword>
<comment type="similarity">
    <text evidence="1">Belongs to the HAD-like hydrolase superfamily.</text>
</comment>
<dbReference type="SFLD" id="SFLDS00003">
    <property type="entry name" value="Haloacid_Dehalogenase"/>
    <property type="match status" value="1"/>
</dbReference>
<dbReference type="STRING" id="797302.Halru_2130"/>
<dbReference type="OrthoDB" id="131325at2157"/>
<dbReference type="GeneID" id="14376638"/>
<dbReference type="InterPro" id="IPR052550">
    <property type="entry name" value="Pyrimidine_5'-ntase_YjjG"/>
</dbReference>
<proteinExistence type="inferred from homology"/>
<reference evidence="2" key="1">
    <citation type="submission" date="2011-09" db="EMBL/GenBank/DDBJ databases">
        <title>Complete sequence of Halovivax ruber XH-70.</title>
        <authorList>
            <consortium name="US DOE Joint Genome Institute"/>
            <person name="Lucas S."/>
            <person name="Han J."/>
            <person name="Lapidus A."/>
            <person name="Cheng J.-F."/>
            <person name="Goodwin L."/>
            <person name="Pitluck S."/>
            <person name="Peters L."/>
            <person name="Mikhailova N."/>
            <person name="Davenport K."/>
            <person name="Detter J.C."/>
            <person name="Han C."/>
            <person name="Tapia R."/>
            <person name="Land M."/>
            <person name="Hauser L."/>
            <person name="Kyrpides N."/>
            <person name="Ivanova N."/>
            <person name="Pagani I."/>
            <person name="Sproer C."/>
            <person name="Anderson I."/>
            <person name="Woyke T."/>
        </authorList>
    </citation>
    <scope>NUCLEOTIDE SEQUENCE</scope>
    <source>
        <strain evidence="2">XH-70</strain>
    </source>
</reference>
<dbReference type="NCBIfam" id="TIGR01549">
    <property type="entry name" value="HAD-SF-IA-v1"/>
    <property type="match status" value="1"/>
</dbReference>
<accession>L0ID76</accession>
<organism evidence="2 3">
    <name type="scientific">Halovivax ruber (strain DSM 18193 / JCM 13892 / XH-70)</name>
    <dbReference type="NCBI Taxonomy" id="797302"/>
    <lineage>
        <taxon>Archaea</taxon>
        <taxon>Methanobacteriati</taxon>
        <taxon>Methanobacteriota</taxon>
        <taxon>Stenosarchaea group</taxon>
        <taxon>Halobacteria</taxon>
        <taxon>Halobacteriales</taxon>
        <taxon>Natrialbaceae</taxon>
        <taxon>Halovivax</taxon>
    </lineage>
</organism>
<dbReference type="InterPro" id="IPR036412">
    <property type="entry name" value="HAD-like_sf"/>
</dbReference>
<dbReference type="Proteomes" id="UP000010846">
    <property type="component" value="Chromosome"/>
</dbReference>
<protein>
    <submittedName>
        <fullName evidence="2">Haloacid dehalogenase superfamily enzyme, subfamily IA</fullName>
    </submittedName>
</protein>
<dbReference type="eggNOG" id="arCOG02291">
    <property type="taxonomic scope" value="Archaea"/>
</dbReference>
<dbReference type="SUPFAM" id="SSF56784">
    <property type="entry name" value="HAD-like"/>
    <property type="match status" value="1"/>
</dbReference>
<dbReference type="Pfam" id="PF00702">
    <property type="entry name" value="Hydrolase"/>
    <property type="match status" value="1"/>
</dbReference>
<evidence type="ECO:0000313" key="2">
    <source>
        <dbReference type="EMBL" id="AGB16719.1"/>
    </source>
</evidence>
<dbReference type="EMBL" id="CP003050">
    <property type="protein sequence ID" value="AGB16719.1"/>
    <property type="molecule type" value="Genomic_DNA"/>
</dbReference>
<evidence type="ECO:0000313" key="3">
    <source>
        <dbReference type="Proteomes" id="UP000010846"/>
    </source>
</evidence>
<dbReference type="PANTHER" id="PTHR47478:SF1">
    <property type="entry name" value="PYRIMIDINE 5'-NUCLEOTIDASE YJJG"/>
    <property type="match status" value="1"/>
</dbReference>
<dbReference type="AlphaFoldDB" id="L0ID76"/>
<dbReference type="PANTHER" id="PTHR47478">
    <property type="match status" value="1"/>
</dbReference>
<dbReference type="KEGG" id="hru:Halru_2130"/>
<gene>
    <name evidence="2" type="ordered locus">Halru_2130</name>
</gene>